<dbReference type="AlphaFoldDB" id="A0A1Q3C985"/>
<dbReference type="InParanoid" id="A0A1Q3C985"/>
<sequence>MDPLISTLSKTHHFIYPSLTINRRVELLQRTIQIYLTKVCGWRQYLGTVRSLMLRNWVSCNIRFLTMVNDVLDHTSETSKLISVDVFKHHQDMIFYTQDIKWWLWSKDHLHNCKYKKPIDIMSQSRTLVWFMTARSYKSSSNKLDCIVSDLYGLIIKSSQGEVIWCKGCVMRPVYNSMCFIMNDPQSFSLHIHQNMGNEAGING</sequence>
<dbReference type="EMBL" id="BDDD01001515">
    <property type="protein sequence ID" value="GAV76671.1"/>
    <property type="molecule type" value="Genomic_DNA"/>
</dbReference>
<evidence type="ECO:0000313" key="2">
    <source>
        <dbReference type="Proteomes" id="UP000187406"/>
    </source>
</evidence>
<keyword evidence="2" id="KW-1185">Reference proteome</keyword>
<name>A0A1Q3C985_CEPFO</name>
<comment type="caution">
    <text evidence="1">The sequence shown here is derived from an EMBL/GenBank/DDBJ whole genome shotgun (WGS) entry which is preliminary data.</text>
</comment>
<protein>
    <submittedName>
        <fullName evidence="1">Uncharacterized protein</fullName>
    </submittedName>
</protein>
<reference evidence="2" key="1">
    <citation type="submission" date="2016-04" db="EMBL/GenBank/DDBJ databases">
        <title>Cephalotus genome sequencing.</title>
        <authorList>
            <person name="Fukushima K."/>
            <person name="Hasebe M."/>
            <person name="Fang X."/>
        </authorList>
    </citation>
    <scope>NUCLEOTIDE SEQUENCE [LARGE SCALE GENOMIC DNA]</scope>
    <source>
        <strain evidence="2">cv. St1</strain>
    </source>
</reference>
<dbReference type="Proteomes" id="UP000187406">
    <property type="component" value="Unassembled WGS sequence"/>
</dbReference>
<accession>A0A1Q3C985</accession>
<gene>
    <name evidence="1" type="ORF">CFOL_v3_20144</name>
</gene>
<proteinExistence type="predicted"/>
<evidence type="ECO:0000313" key="1">
    <source>
        <dbReference type="EMBL" id="GAV76671.1"/>
    </source>
</evidence>
<organism evidence="1 2">
    <name type="scientific">Cephalotus follicularis</name>
    <name type="common">Albany pitcher plant</name>
    <dbReference type="NCBI Taxonomy" id="3775"/>
    <lineage>
        <taxon>Eukaryota</taxon>
        <taxon>Viridiplantae</taxon>
        <taxon>Streptophyta</taxon>
        <taxon>Embryophyta</taxon>
        <taxon>Tracheophyta</taxon>
        <taxon>Spermatophyta</taxon>
        <taxon>Magnoliopsida</taxon>
        <taxon>eudicotyledons</taxon>
        <taxon>Gunneridae</taxon>
        <taxon>Pentapetalae</taxon>
        <taxon>rosids</taxon>
        <taxon>fabids</taxon>
        <taxon>Oxalidales</taxon>
        <taxon>Cephalotaceae</taxon>
        <taxon>Cephalotus</taxon>
    </lineage>
</organism>